<evidence type="ECO:0000256" key="2">
    <source>
        <dbReference type="ARBA" id="ARBA00022729"/>
    </source>
</evidence>
<keyword evidence="2" id="KW-0732">Signal</keyword>
<comment type="subcellular location">
    <subcellularLocation>
        <location evidence="1">Periplasm</location>
    </subcellularLocation>
</comment>
<dbReference type="AlphaFoldDB" id="A0A0B6WZU8"/>
<dbReference type="PANTHER" id="PTHR39210">
    <property type="entry name" value="HEPARIN-SULFATE LYASE"/>
    <property type="match status" value="1"/>
</dbReference>
<dbReference type="Gene3D" id="1.50.10.100">
    <property type="entry name" value="Chondroitin AC/alginate lyase"/>
    <property type="match status" value="1"/>
</dbReference>
<reference evidence="7 8" key="1">
    <citation type="submission" date="2013-12" db="EMBL/GenBank/DDBJ databases">
        <authorList>
            <person name="Stott M."/>
        </authorList>
    </citation>
    <scope>NUCLEOTIDE SEQUENCE [LARGE SCALE GENOMIC DNA]</scope>
    <source>
        <strain evidence="7 8">K22</strain>
    </source>
</reference>
<evidence type="ECO:0000256" key="1">
    <source>
        <dbReference type="ARBA" id="ARBA00004418"/>
    </source>
</evidence>
<dbReference type="InterPro" id="IPR012480">
    <property type="entry name" value="Hepar_II_III_C"/>
</dbReference>
<dbReference type="GO" id="GO:0016829">
    <property type="term" value="F:lyase activity"/>
    <property type="evidence" value="ECO:0007669"/>
    <property type="project" value="UniProtKB-KW"/>
</dbReference>
<dbReference type="SUPFAM" id="SSF48230">
    <property type="entry name" value="Chondroitin AC/alginate lyase"/>
    <property type="match status" value="1"/>
</dbReference>
<dbReference type="EMBL" id="CBXV010000008">
    <property type="protein sequence ID" value="CDM66581.1"/>
    <property type="molecule type" value="Genomic_DNA"/>
</dbReference>
<sequence>MRGDVTWRALALEAWRRSMRCALLRLERMELARRRDQGARLTAEFARLSDAALLDRFRSRRAPIFLPGFASAPRVTLARFPRETEKLIATARKIADEHRWPLLGFGDVQFGHQVDWLRCPVSGTGWPLAFHADLKIVRGDGSDIRVLWELNRLGHLLTLAQAWSIAQDERWSEECWRQIESWRAQNPIGYGPNWTCAMEVALRAVNLLAIFELLRRSSNMTAERLKMMLALFDEHGAHIRRNLEFSYLVTSNHYLSNIVGLLWLGVMLPELRAAREWRAFALRELRSEMDKQILDDGADDESSTGYHRFVLEMLLYTFMLCRANRIEIGERYWEKLRAMLAYVRAYLRPDGRAPLIGDTDGGRFLPFAEREADDHAYLLAVGAALFDASEFKLSNDVPPELLWTGGEEALDRFLALPTSAQLTSVAFPRAGVYIQRADDAYLLFNATSTGLHGRGSHAHNDALGIELSACGRPFLRDPGTFVYSADLHARHLFRSTAFHSTVEIDGEEQNRTCERAPFVIGDDARPRIIRWETGPDRDLVIAEHYGYHRLSSSVTHRRAVLFDKRSRFWLIEDALLGEGHHRAKFIFHFDSGLVVESLDAGLVEACDHRAGAALLVAALGSNGALTIEDRWTSRHYGERRASQAAVWSVDSALPLVVSWALVPVCAERERGTAQGLIARLRADRFSVLMSER</sequence>
<keyword evidence="4" id="KW-0456">Lyase</keyword>
<evidence type="ECO:0000259" key="5">
    <source>
        <dbReference type="Pfam" id="PF07940"/>
    </source>
</evidence>
<dbReference type="Proteomes" id="UP000031518">
    <property type="component" value="Unassembled WGS sequence"/>
</dbReference>
<dbReference type="InterPro" id="IPR031680">
    <property type="entry name" value="Hepar_II_III_N"/>
</dbReference>
<dbReference type="GO" id="GO:0042597">
    <property type="term" value="C:periplasmic space"/>
    <property type="evidence" value="ECO:0007669"/>
    <property type="project" value="UniProtKB-SubCell"/>
</dbReference>
<feature type="domain" description="Heparinase II/III-like C-terminal" evidence="5">
    <location>
        <begin position="424"/>
        <end position="659"/>
    </location>
</feature>
<gene>
    <name evidence="7" type="ORF">PYK22_02613</name>
</gene>
<dbReference type="InterPro" id="IPR008929">
    <property type="entry name" value="Chondroitin_lyas"/>
</dbReference>
<evidence type="ECO:0000256" key="4">
    <source>
        <dbReference type="ARBA" id="ARBA00023239"/>
    </source>
</evidence>
<evidence type="ECO:0000256" key="3">
    <source>
        <dbReference type="ARBA" id="ARBA00022764"/>
    </source>
</evidence>
<organism evidence="7 8">
    <name type="scientific">Pyrinomonas methylaliphatogenes</name>
    <dbReference type="NCBI Taxonomy" id="454194"/>
    <lineage>
        <taxon>Bacteria</taxon>
        <taxon>Pseudomonadati</taxon>
        <taxon>Acidobacteriota</taxon>
        <taxon>Blastocatellia</taxon>
        <taxon>Blastocatellales</taxon>
        <taxon>Pyrinomonadaceae</taxon>
        <taxon>Pyrinomonas</taxon>
    </lineage>
</organism>
<protein>
    <submittedName>
        <fullName evidence="7">Heparinase II/III-like protein</fullName>
    </submittedName>
</protein>
<proteinExistence type="predicted"/>
<dbReference type="Pfam" id="PF07940">
    <property type="entry name" value="Hepar_II_III_C"/>
    <property type="match status" value="1"/>
</dbReference>
<keyword evidence="8" id="KW-1185">Reference proteome</keyword>
<evidence type="ECO:0000259" key="6">
    <source>
        <dbReference type="Pfam" id="PF16889"/>
    </source>
</evidence>
<name>A0A0B6WZU8_9BACT</name>
<keyword evidence="3" id="KW-0574">Periplasm</keyword>
<reference evidence="7 8" key="2">
    <citation type="submission" date="2015-01" db="EMBL/GenBank/DDBJ databases">
        <title>Complete genome sequence of Pyrinomonas methylaliphatogenes type strain K22T.</title>
        <authorList>
            <person name="Lee K.C.Y."/>
            <person name="Power J.F."/>
            <person name="Dunfield P.F."/>
            <person name="Morgan X.C."/>
            <person name="Huttenhower C."/>
            <person name="Stott M.B."/>
        </authorList>
    </citation>
    <scope>NUCLEOTIDE SEQUENCE [LARGE SCALE GENOMIC DNA]</scope>
    <source>
        <strain evidence="7 8">K22</strain>
    </source>
</reference>
<dbReference type="Pfam" id="PF16889">
    <property type="entry name" value="Hepar_II_III_N"/>
    <property type="match status" value="1"/>
</dbReference>
<dbReference type="PANTHER" id="PTHR39210:SF1">
    <property type="entry name" value="HEPARIN-SULFATE LYASE"/>
    <property type="match status" value="1"/>
</dbReference>
<dbReference type="Gene3D" id="2.70.98.70">
    <property type="match status" value="1"/>
</dbReference>
<evidence type="ECO:0000313" key="7">
    <source>
        <dbReference type="EMBL" id="CDM66581.1"/>
    </source>
</evidence>
<evidence type="ECO:0000313" key="8">
    <source>
        <dbReference type="Proteomes" id="UP000031518"/>
    </source>
</evidence>
<feature type="domain" description="Heparin-sulfate lyase N-terminal" evidence="6">
    <location>
        <begin position="90"/>
        <end position="359"/>
    </location>
</feature>
<dbReference type="STRING" id="454194.PYK22_02613"/>
<accession>A0A0B6WZU8</accession>